<comment type="caution">
    <text evidence="8">The sequence shown here is derived from an EMBL/GenBank/DDBJ whole genome shotgun (WGS) entry which is preliminary data.</text>
</comment>
<dbReference type="Gene3D" id="3.40.50.80">
    <property type="entry name" value="Nucleotide-binding domain of ferredoxin-NADP reductase (FNR) module"/>
    <property type="match status" value="2"/>
</dbReference>
<dbReference type="InterPro" id="IPR013112">
    <property type="entry name" value="FAD-bd_8"/>
</dbReference>
<evidence type="ECO:0000256" key="3">
    <source>
        <dbReference type="ARBA" id="ARBA00022989"/>
    </source>
</evidence>
<dbReference type="InterPro" id="IPR017938">
    <property type="entry name" value="Riboflavin_synthase-like_b-brl"/>
</dbReference>
<dbReference type="Pfam" id="PF01794">
    <property type="entry name" value="Ferric_reduct"/>
    <property type="match status" value="1"/>
</dbReference>
<keyword evidence="3 6" id="KW-1133">Transmembrane helix</keyword>
<dbReference type="Pfam" id="PF08022">
    <property type="entry name" value="FAD_binding_8"/>
    <property type="match status" value="1"/>
</dbReference>
<dbReference type="InterPro" id="IPR039261">
    <property type="entry name" value="FNR_nucleotide-bd"/>
</dbReference>
<evidence type="ECO:0000256" key="6">
    <source>
        <dbReference type="SAM" id="Phobius"/>
    </source>
</evidence>
<feature type="domain" description="FAD-binding FR-type" evidence="7">
    <location>
        <begin position="419"/>
        <end position="524"/>
    </location>
</feature>
<dbReference type="CDD" id="cd06186">
    <property type="entry name" value="NOX_Duox_like_FAD_NADP"/>
    <property type="match status" value="1"/>
</dbReference>
<feature type="transmembrane region" description="Helical" evidence="6">
    <location>
        <begin position="383"/>
        <end position="411"/>
    </location>
</feature>
<dbReference type="SUPFAM" id="SSF52343">
    <property type="entry name" value="Ferredoxin reductase-like, C-terminal NADP-linked domain"/>
    <property type="match status" value="1"/>
</dbReference>
<dbReference type="InterPro" id="IPR050369">
    <property type="entry name" value="RBOH/FRE"/>
</dbReference>
<evidence type="ECO:0000313" key="8">
    <source>
        <dbReference type="EMBL" id="KAK9060876.1"/>
    </source>
</evidence>
<dbReference type="SUPFAM" id="SSF63380">
    <property type="entry name" value="Riboflavin synthase domain-like"/>
    <property type="match status" value="1"/>
</dbReference>
<evidence type="ECO:0000256" key="2">
    <source>
        <dbReference type="ARBA" id="ARBA00022692"/>
    </source>
</evidence>
<comment type="subcellular location">
    <subcellularLocation>
        <location evidence="1">Membrane</location>
        <topology evidence="1">Multi-pass membrane protein</topology>
    </subcellularLocation>
</comment>
<dbReference type="GO" id="GO:0005886">
    <property type="term" value="C:plasma membrane"/>
    <property type="evidence" value="ECO:0007669"/>
    <property type="project" value="TreeGrafter"/>
</dbReference>
<evidence type="ECO:0000256" key="5">
    <source>
        <dbReference type="ARBA" id="ARBA00023136"/>
    </source>
</evidence>
<feature type="transmembrane region" description="Helical" evidence="6">
    <location>
        <begin position="343"/>
        <end position="363"/>
    </location>
</feature>
<protein>
    <recommendedName>
        <fullName evidence="7">FAD-binding FR-type domain-containing protein</fullName>
    </recommendedName>
</protein>
<feature type="transmembrane region" description="Helical" evidence="6">
    <location>
        <begin position="649"/>
        <end position="675"/>
    </location>
</feature>
<evidence type="ECO:0000313" key="9">
    <source>
        <dbReference type="Proteomes" id="UP001408789"/>
    </source>
</evidence>
<organism evidence="8 9">
    <name type="scientific">Deinandra increscens subsp. villosa</name>
    <dbReference type="NCBI Taxonomy" id="3103831"/>
    <lineage>
        <taxon>Eukaryota</taxon>
        <taxon>Viridiplantae</taxon>
        <taxon>Streptophyta</taxon>
        <taxon>Embryophyta</taxon>
        <taxon>Tracheophyta</taxon>
        <taxon>Spermatophyta</taxon>
        <taxon>Magnoliopsida</taxon>
        <taxon>eudicotyledons</taxon>
        <taxon>Gunneridae</taxon>
        <taxon>Pentapetalae</taxon>
        <taxon>asterids</taxon>
        <taxon>campanulids</taxon>
        <taxon>Asterales</taxon>
        <taxon>Asteraceae</taxon>
        <taxon>Asteroideae</taxon>
        <taxon>Heliantheae alliance</taxon>
        <taxon>Madieae</taxon>
        <taxon>Madiinae</taxon>
        <taxon>Deinandra</taxon>
    </lineage>
</organism>
<dbReference type="InterPro" id="IPR017927">
    <property type="entry name" value="FAD-bd_FR_type"/>
</dbReference>
<gene>
    <name evidence="8" type="ORF">SSX86_018056</name>
</gene>
<keyword evidence="9" id="KW-1185">Reference proteome</keyword>
<evidence type="ECO:0000256" key="1">
    <source>
        <dbReference type="ARBA" id="ARBA00004141"/>
    </source>
</evidence>
<keyword evidence="2 6" id="KW-0812">Transmembrane</keyword>
<feature type="transmembrane region" description="Helical" evidence="6">
    <location>
        <begin position="266"/>
        <end position="285"/>
    </location>
</feature>
<dbReference type="Pfam" id="PF08030">
    <property type="entry name" value="NAD_binding_6"/>
    <property type="match status" value="1"/>
</dbReference>
<dbReference type="InterPro" id="IPR013130">
    <property type="entry name" value="Fe3_Rdtase_TM_dom"/>
</dbReference>
<dbReference type="GO" id="GO:0000293">
    <property type="term" value="F:ferric-chelate reductase activity"/>
    <property type="evidence" value="ECO:0007669"/>
    <property type="project" value="TreeGrafter"/>
</dbReference>
<keyword evidence="4" id="KW-0560">Oxidoreductase</keyword>
<feature type="transmembrane region" description="Helical" evidence="6">
    <location>
        <begin position="305"/>
        <end position="331"/>
    </location>
</feature>
<sequence>MAFFSIYIRHASDDDEGSIRAALSMRRATAASRGLASSVIETYQISATETETLNRNQSIKPSDFVASTGIQGNAIETKVEARSEIIDSQIFLYKCYNLDGYVVDPPMTYGGVVRQKATIVIGHKATFQPIIDMAIPKQFFSFRPHADLEDREGKMDVLTGTNLVLFSFPIMLLASLGCIYLHFQMKHVPKRSTVMISKRRRWLDSWKRPLIVMNPVGIVSSMEVVFSAMFVALLGWSLYHYLNVSFGNLHMHMVGEKVWQAKFRSVSLRLGYIGNITWAFLFFPVTRGSSVLRLVGLTSESSIKYHIWLGHISMILFTAHSIGFFIYWGFTDQMELMKQWSKTYLSNVAGEIAFVLALVMWATSIRRIRQKMFEIFFYVHQTYILYLFFYIIHVGVAYFCLILPGIFLFLIDRYLRFLQSQKSIRLVAARLLPCDAIELNFSKFAGLEYNPTSILFVNVPSISTLQWHPFTVTSNANTEPDMLSIVIKCQGTWSHKLYKELSSSPMIDRLQVSVEGPYGPASPHFLSYENLVLISGGSGITPFISIIREIAFQRQQQLNDNRKIPTNILLICAFKNSTDLSLLKLMLPLTSNTSNPSDLSQVNLEIQAYITRETEQRQPLENSDNIRTIWFKPKPYDMPISAPLGPDSWLWLCVIISSSFIMFLVFLGIVIRYHIYPKELTGGPSAYNYTFKTLWDMFFVCASVFLATSFVFLWRKKENDKREGMKVQNHVELGETGEIESGANMSVVDTTKIHFGHRPDLKRILMENNKKNSDVGVVVCGPRKMRHEVAKICSSKEVKNLHLESMSFNW</sequence>
<feature type="transmembrane region" description="Helical" evidence="6">
    <location>
        <begin position="163"/>
        <end position="183"/>
    </location>
</feature>
<dbReference type="PANTHER" id="PTHR11972">
    <property type="entry name" value="NADPH OXIDASE"/>
    <property type="match status" value="1"/>
</dbReference>
<dbReference type="InterPro" id="IPR013121">
    <property type="entry name" value="Fe_red_NAD-bd_6"/>
</dbReference>
<keyword evidence="5 6" id="KW-0472">Membrane</keyword>
<feature type="transmembrane region" description="Helical" evidence="6">
    <location>
        <begin position="695"/>
        <end position="714"/>
    </location>
</feature>
<evidence type="ECO:0000259" key="7">
    <source>
        <dbReference type="PROSITE" id="PS51384"/>
    </source>
</evidence>
<name>A0AAP0CRM7_9ASTR</name>
<reference evidence="8 9" key="1">
    <citation type="submission" date="2024-04" db="EMBL/GenBank/DDBJ databases">
        <title>The reference genome of an endangered Asteraceae, Deinandra increscens subsp. villosa, native to the Central Coast of California.</title>
        <authorList>
            <person name="Guilliams M."/>
            <person name="Hasenstab-Lehman K."/>
            <person name="Meyer R."/>
            <person name="Mcevoy S."/>
        </authorList>
    </citation>
    <scope>NUCLEOTIDE SEQUENCE [LARGE SCALE GENOMIC DNA]</scope>
    <source>
        <tissue evidence="8">Leaf</tissue>
    </source>
</reference>
<proteinExistence type="predicted"/>
<dbReference type="PANTHER" id="PTHR11972:SF79">
    <property type="entry name" value="FERRIC REDUCTION OXIDASE 4-RELATED"/>
    <property type="match status" value="1"/>
</dbReference>
<dbReference type="SFLD" id="SFLDS00052">
    <property type="entry name" value="Ferric_Reductase_Domain"/>
    <property type="match status" value="1"/>
</dbReference>
<dbReference type="SFLD" id="SFLDG01168">
    <property type="entry name" value="Ferric_reductase_subgroup_(FRE"/>
    <property type="match status" value="1"/>
</dbReference>
<dbReference type="EMBL" id="JBCNJP010000019">
    <property type="protein sequence ID" value="KAK9060876.1"/>
    <property type="molecule type" value="Genomic_DNA"/>
</dbReference>
<dbReference type="PROSITE" id="PS51384">
    <property type="entry name" value="FAD_FR"/>
    <property type="match status" value="1"/>
</dbReference>
<accession>A0AAP0CRM7</accession>
<evidence type="ECO:0000256" key="4">
    <source>
        <dbReference type="ARBA" id="ARBA00023002"/>
    </source>
</evidence>
<dbReference type="Proteomes" id="UP001408789">
    <property type="component" value="Unassembled WGS sequence"/>
</dbReference>
<dbReference type="AlphaFoldDB" id="A0AAP0CRM7"/>